<reference evidence="1" key="2">
    <citation type="journal article" date="2021" name="PeerJ">
        <title>Extensive microbial diversity within the chicken gut microbiome revealed by metagenomics and culture.</title>
        <authorList>
            <person name="Gilroy R."/>
            <person name="Ravi A."/>
            <person name="Getino M."/>
            <person name="Pursley I."/>
            <person name="Horton D.L."/>
            <person name="Alikhan N.F."/>
            <person name="Baker D."/>
            <person name="Gharbi K."/>
            <person name="Hall N."/>
            <person name="Watson M."/>
            <person name="Adriaenssens E.M."/>
            <person name="Foster-Nyarko E."/>
            <person name="Jarju S."/>
            <person name="Secka A."/>
            <person name="Antonio M."/>
            <person name="Oren A."/>
            <person name="Chaudhuri R.R."/>
            <person name="La Ragione R."/>
            <person name="Hildebrand F."/>
            <person name="Pallen M.J."/>
        </authorList>
    </citation>
    <scope>NUCLEOTIDE SEQUENCE</scope>
    <source>
        <strain evidence="1">CHK178-757</strain>
    </source>
</reference>
<accession>A0A9D1JRG4</accession>
<dbReference type="Gene3D" id="2.60.200.20">
    <property type="match status" value="1"/>
</dbReference>
<organism evidence="1 2">
    <name type="scientific">Candidatus Scybalocola faecigallinarum</name>
    <dbReference type="NCBI Taxonomy" id="2840941"/>
    <lineage>
        <taxon>Bacteria</taxon>
        <taxon>Bacillati</taxon>
        <taxon>Bacillota</taxon>
        <taxon>Clostridia</taxon>
        <taxon>Lachnospirales</taxon>
        <taxon>Lachnospiraceae</taxon>
        <taxon>Lachnospiraceae incertae sedis</taxon>
        <taxon>Candidatus Scybalocola (ex Gilroy et al. 2021)</taxon>
    </lineage>
</organism>
<evidence type="ECO:0000313" key="2">
    <source>
        <dbReference type="Proteomes" id="UP000823927"/>
    </source>
</evidence>
<dbReference type="CDD" id="cd00060">
    <property type="entry name" value="FHA"/>
    <property type="match status" value="1"/>
</dbReference>
<proteinExistence type="predicted"/>
<dbReference type="EMBL" id="DVIT01000027">
    <property type="protein sequence ID" value="HIS47325.1"/>
    <property type="molecule type" value="Genomic_DNA"/>
</dbReference>
<name>A0A9D1JRG4_9FIRM</name>
<dbReference type="InterPro" id="IPR008984">
    <property type="entry name" value="SMAD_FHA_dom_sf"/>
</dbReference>
<reference evidence="1" key="1">
    <citation type="submission" date="2020-10" db="EMBL/GenBank/DDBJ databases">
        <authorList>
            <person name="Gilroy R."/>
        </authorList>
    </citation>
    <scope>NUCLEOTIDE SEQUENCE</scope>
    <source>
        <strain evidence="1">CHK178-757</strain>
    </source>
</reference>
<dbReference type="SUPFAM" id="SSF49879">
    <property type="entry name" value="SMAD/FHA domain"/>
    <property type="match status" value="1"/>
</dbReference>
<gene>
    <name evidence="1" type="ORF">IAB46_07180</name>
</gene>
<dbReference type="Proteomes" id="UP000823927">
    <property type="component" value="Unassembled WGS sequence"/>
</dbReference>
<dbReference type="AlphaFoldDB" id="A0A9D1JRG4"/>
<sequence length="267" mass="28377">MELKKCPEGHYYDASIYSECPTCKEAANQGGNMPSGSGTVSMDTGHTLPMGNYGATASVQDNYQATAAGRGGYGATAPVQGGYGAGGQGSYGATAPVQSGYTAPVQSGYTAPVQSGYTAPIQGGYTAPLTGGQRRVSDEGQTVAVVHQMIGIDPVVGWLVSINGSEKGRDYRIHSDNNFIGRSEKMDICIRGDDTISRVNHAVVAYDMREKLFYFAPGEGRSINRINGKAILGMTVLNAYDEIEIGQTKLVFIPLCGERFEWSNEDE</sequence>
<protein>
    <submittedName>
        <fullName evidence="1">FHA domain-containing protein</fullName>
    </submittedName>
</protein>
<comment type="caution">
    <text evidence="1">The sequence shown here is derived from an EMBL/GenBank/DDBJ whole genome shotgun (WGS) entry which is preliminary data.</text>
</comment>
<evidence type="ECO:0000313" key="1">
    <source>
        <dbReference type="EMBL" id="HIS47325.1"/>
    </source>
</evidence>